<dbReference type="EMBL" id="CM000913">
    <property type="protein sequence ID" value="EFG05512.1"/>
    <property type="molecule type" value="Genomic_DNA"/>
</dbReference>
<evidence type="ECO:0000313" key="2">
    <source>
        <dbReference type="Proteomes" id="UP000002357"/>
    </source>
</evidence>
<accession>B5GU35</accession>
<keyword evidence="2" id="KW-1185">Reference proteome</keyword>
<organism evidence="1 2">
    <name type="scientific">Streptomyces clavuligerus</name>
    <dbReference type="NCBI Taxonomy" id="1901"/>
    <lineage>
        <taxon>Bacteria</taxon>
        <taxon>Bacillati</taxon>
        <taxon>Actinomycetota</taxon>
        <taxon>Actinomycetes</taxon>
        <taxon>Kitasatosporales</taxon>
        <taxon>Streptomycetaceae</taxon>
        <taxon>Streptomyces</taxon>
    </lineage>
</organism>
<proteinExistence type="predicted"/>
<gene>
    <name evidence="1" type="ORF">SCLAV_0436</name>
</gene>
<dbReference type="Proteomes" id="UP000002357">
    <property type="component" value="Chromosome"/>
</dbReference>
<dbReference type="AlphaFoldDB" id="B5GU35"/>
<name>B5GU35_STRCL</name>
<protein>
    <submittedName>
        <fullName evidence="1">Uncharacterized protein</fullName>
    </submittedName>
</protein>
<sequence length="61" mass="6353">MSGRTNCPGRGAWPRRVLTLPAASSPMCGRGAGLPYRPGSNVLASGIRGAQSLVYSFESTE</sequence>
<evidence type="ECO:0000313" key="1">
    <source>
        <dbReference type="EMBL" id="EFG05512.1"/>
    </source>
</evidence>
<dbReference type="OrthoDB" id="9802640at2"/>
<reference evidence="1 2" key="1">
    <citation type="journal article" date="2010" name="Genome Biol. Evol.">
        <title>The sequence of a 1.8-mb bacterial linear plasmid reveals a rich evolutionary reservoir of secondary metabolic pathways.</title>
        <authorList>
            <person name="Medema M.H."/>
            <person name="Trefzer A."/>
            <person name="Kovalchuk A."/>
            <person name="van den Berg M."/>
            <person name="Mueller U."/>
            <person name="Heijne W."/>
            <person name="Wu L."/>
            <person name="Alam M.T."/>
            <person name="Ronning C.M."/>
            <person name="Nierman W.C."/>
            <person name="Bovenberg R.A.L."/>
            <person name="Breitling R."/>
            <person name="Takano E."/>
        </authorList>
    </citation>
    <scope>NUCLEOTIDE SEQUENCE [LARGE SCALE GENOMIC DNA]</scope>
    <source>
        <strain evidence="2">ATCC 27064 / DSM 738 / JCM 4710 / NBRC 13307 / NCIMB 12785 / NRRL 3585 / VKM Ac-602</strain>
    </source>
</reference>